<dbReference type="Gene3D" id="3.40.50.12500">
    <property type="match status" value="1"/>
</dbReference>
<dbReference type="PANTHER" id="PTHR40267">
    <property type="entry name" value="BLR3294 PROTEIN"/>
    <property type="match status" value="1"/>
</dbReference>
<dbReference type="Proteomes" id="UP000283644">
    <property type="component" value="Unassembled WGS sequence"/>
</dbReference>
<sequence>MGTRLGIIIPAEDVGQESELQFLATPEVRIHTARVQTPERTASQRPGDIARAFVTPPRLDDAVASLAQASVDAIACAFTSSAYVLRAEGEDAVLDRVSPRTAGIPLVTSSVAVRLALEELGVQRVSILHPPWFDVTLDELGAAYFDAAGFEVASHGRFTGAPEPRRIDASDLIDYVEGVVSAHSPDAVVLAGNEFAVTRLIPALQQMLGVHVVTSNQALYQWLMQAAAGNPPPSVTTAPQK</sequence>
<evidence type="ECO:0000313" key="1">
    <source>
        <dbReference type="EMBL" id="RHW22732.1"/>
    </source>
</evidence>
<dbReference type="Pfam" id="PF17645">
    <property type="entry name" value="Amdase"/>
    <property type="match status" value="1"/>
</dbReference>
<proteinExistence type="predicted"/>
<name>A0A417XS75_9ACTN</name>
<dbReference type="InterPro" id="IPR026286">
    <property type="entry name" value="MaiA/AMDase"/>
</dbReference>
<evidence type="ECO:0000313" key="2">
    <source>
        <dbReference type="Proteomes" id="UP000283644"/>
    </source>
</evidence>
<dbReference type="AlphaFoldDB" id="A0A417XS75"/>
<dbReference type="PANTHER" id="PTHR40267:SF1">
    <property type="entry name" value="BLR3294 PROTEIN"/>
    <property type="match status" value="1"/>
</dbReference>
<accession>A0A417XS75</accession>
<dbReference type="GO" id="GO:0016853">
    <property type="term" value="F:isomerase activity"/>
    <property type="evidence" value="ECO:0007669"/>
    <property type="project" value="UniProtKB-KW"/>
</dbReference>
<dbReference type="EMBL" id="QXGH01000060">
    <property type="protein sequence ID" value="RHW22732.1"/>
    <property type="molecule type" value="Genomic_DNA"/>
</dbReference>
<protein>
    <submittedName>
        <fullName evidence="1">Maleate cis-trans isomerase</fullName>
    </submittedName>
</protein>
<organism evidence="1 2">
    <name type="scientific">Nocardioides immobilis</name>
    <dbReference type="NCBI Taxonomy" id="2049295"/>
    <lineage>
        <taxon>Bacteria</taxon>
        <taxon>Bacillati</taxon>
        <taxon>Actinomycetota</taxon>
        <taxon>Actinomycetes</taxon>
        <taxon>Propionibacteriales</taxon>
        <taxon>Nocardioidaceae</taxon>
        <taxon>Nocardioides</taxon>
    </lineage>
</organism>
<keyword evidence="2" id="KW-1185">Reference proteome</keyword>
<keyword evidence="1" id="KW-0413">Isomerase</keyword>
<comment type="caution">
    <text evidence="1">The sequence shown here is derived from an EMBL/GenBank/DDBJ whole genome shotgun (WGS) entry which is preliminary data.</text>
</comment>
<gene>
    <name evidence="1" type="ORF">D0Z08_31370</name>
</gene>
<reference evidence="1 2" key="1">
    <citation type="submission" date="2018-09" db="EMBL/GenBank/DDBJ databases">
        <title>Genome sequencing of Nocardioides immobilis CCTCC AB 2017083 for comparison to Nocardioides silvaticus.</title>
        <authorList>
            <person name="Li C."/>
            <person name="Wang G."/>
        </authorList>
    </citation>
    <scope>NUCLEOTIDE SEQUENCE [LARGE SCALE GENOMIC DNA]</scope>
    <source>
        <strain evidence="1 2">CCTCC AB 2017083</strain>
    </source>
</reference>
<dbReference type="InterPro" id="IPR053714">
    <property type="entry name" value="Iso_Racemase_Enz_sf"/>
</dbReference>